<evidence type="ECO:0000256" key="1">
    <source>
        <dbReference type="SAM" id="MobiDB-lite"/>
    </source>
</evidence>
<keyword evidence="2" id="KW-0732">Signal</keyword>
<protein>
    <submittedName>
        <fullName evidence="3">Uncharacterized protein</fullName>
    </submittedName>
</protein>
<comment type="caution">
    <text evidence="3">The sequence shown here is derived from an EMBL/GenBank/DDBJ whole genome shotgun (WGS) entry which is preliminary data.</text>
</comment>
<dbReference type="EMBL" id="BSDZ01000008">
    <property type="protein sequence ID" value="GLI60507.1"/>
    <property type="molecule type" value="Genomic_DNA"/>
</dbReference>
<evidence type="ECO:0000256" key="2">
    <source>
        <dbReference type="SAM" id="SignalP"/>
    </source>
</evidence>
<proteinExistence type="predicted"/>
<accession>A0ABQ5RSG7</accession>
<gene>
    <name evidence="3" type="ORF">VaNZ11_002670</name>
</gene>
<name>A0ABQ5RSG7_9CHLO</name>
<feature type="compositionally biased region" description="Pro residues" evidence="1">
    <location>
        <begin position="118"/>
        <end position="166"/>
    </location>
</feature>
<keyword evidence="4" id="KW-1185">Reference proteome</keyword>
<feature type="region of interest" description="Disordered" evidence="1">
    <location>
        <begin position="109"/>
        <end position="189"/>
    </location>
</feature>
<feature type="signal peptide" evidence="2">
    <location>
        <begin position="1"/>
        <end position="19"/>
    </location>
</feature>
<evidence type="ECO:0000313" key="4">
    <source>
        <dbReference type="Proteomes" id="UP001165090"/>
    </source>
</evidence>
<sequence>MKALLFILLIAACLGGVLARPATAAKLRGNIIPVTAAGINMDAEDAENHKVHRVVARRAAGETHIAATTAASATTTATATAAAAVALPYPCVQLRRRLRSGLDAGVSLLPCNDDYPIPKRPPPPAPKRPPPPPSPKPKAPLPPPPPPPAPKPPPPPVKKPPPPPRFVNPDPCGLNSAAVGGKRLPLPCP</sequence>
<evidence type="ECO:0000313" key="3">
    <source>
        <dbReference type="EMBL" id="GLI60507.1"/>
    </source>
</evidence>
<dbReference type="PRINTS" id="PR01217">
    <property type="entry name" value="PRICHEXTENSN"/>
</dbReference>
<feature type="chain" id="PRO_5045080131" evidence="2">
    <location>
        <begin position="20"/>
        <end position="189"/>
    </location>
</feature>
<reference evidence="3 4" key="1">
    <citation type="journal article" date="2023" name="IScience">
        <title>Expanded male sex-determining region conserved during the evolution of homothallism in the green alga Volvox.</title>
        <authorList>
            <person name="Yamamoto K."/>
            <person name="Matsuzaki R."/>
            <person name="Mahakham W."/>
            <person name="Heman W."/>
            <person name="Sekimoto H."/>
            <person name="Kawachi M."/>
            <person name="Minakuchi Y."/>
            <person name="Toyoda A."/>
            <person name="Nozaki H."/>
        </authorList>
    </citation>
    <scope>NUCLEOTIDE SEQUENCE [LARGE SCALE GENOMIC DNA]</scope>
    <source>
        <strain evidence="3 4">NIES-4468</strain>
    </source>
</reference>
<organism evidence="3 4">
    <name type="scientific">Volvox africanus</name>
    <dbReference type="NCBI Taxonomy" id="51714"/>
    <lineage>
        <taxon>Eukaryota</taxon>
        <taxon>Viridiplantae</taxon>
        <taxon>Chlorophyta</taxon>
        <taxon>core chlorophytes</taxon>
        <taxon>Chlorophyceae</taxon>
        <taxon>CS clade</taxon>
        <taxon>Chlamydomonadales</taxon>
        <taxon>Volvocaceae</taxon>
        <taxon>Volvox</taxon>
    </lineage>
</organism>
<dbReference type="Proteomes" id="UP001165090">
    <property type="component" value="Unassembled WGS sequence"/>
</dbReference>